<evidence type="ECO:0000259" key="2">
    <source>
        <dbReference type="Pfam" id="PF08327"/>
    </source>
</evidence>
<dbReference type="AlphaFoldDB" id="A0A1M3L6N8"/>
<dbReference type="Pfam" id="PF08327">
    <property type="entry name" value="AHSA1"/>
    <property type="match status" value="2"/>
</dbReference>
<comment type="similarity">
    <text evidence="1">Belongs to the AHA1 family.</text>
</comment>
<feature type="domain" description="Activator of Hsp90 ATPase homologue 1/2-like C-terminal" evidence="2">
    <location>
        <begin position="14"/>
        <end position="139"/>
    </location>
</feature>
<dbReference type="InterPro" id="IPR013538">
    <property type="entry name" value="ASHA1/2-like_C"/>
</dbReference>
<feature type="domain" description="Activator of Hsp90 ATPase homologue 1/2-like C-terminal" evidence="2">
    <location>
        <begin position="159"/>
        <end position="286"/>
    </location>
</feature>
<proteinExistence type="inferred from homology"/>
<evidence type="ECO:0000313" key="3">
    <source>
        <dbReference type="EMBL" id="OJX61236.1"/>
    </source>
</evidence>
<accession>A0A1M3L6N8</accession>
<dbReference type="Proteomes" id="UP000184233">
    <property type="component" value="Unassembled WGS sequence"/>
</dbReference>
<evidence type="ECO:0000313" key="4">
    <source>
        <dbReference type="Proteomes" id="UP000184233"/>
    </source>
</evidence>
<organism evidence="3 4">
    <name type="scientific">Candidatus Kapaibacterium thiocyanatum</name>
    <dbReference type="NCBI Taxonomy" id="1895771"/>
    <lineage>
        <taxon>Bacteria</taxon>
        <taxon>Pseudomonadati</taxon>
        <taxon>Candidatus Kapaibacteriota</taxon>
        <taxon>Candidatus Kapaibacteriia</taxon>
        <taxon>Candidatus Kapaibacteriales</taxon>
        <taxon>Candidatus Kapaibacteriaceae</taxon>
        <taxon>Candidatus Kapaibacterium</taxon>
    </lineage>
</organism>
<dbReference type="InterPro" id="IPR023393">
    <property type="entry name" value="START-like_dom_sf"/>
</dbReference>
<dbReference type="Gene3D" id="3.30.530.20">
    <property type="match status" value="2"/>
</dbReference>
<sequence length="304" mass="35081">MNRKEVVVERTFHTSVEEVWKALTDKDQLKEWYFEVSDFEPEPGFEFRFYGENEGIRFLHICTVVEVERGRRLSYTWRYEGYPGESLVTFELVSEGTERTRLTVTHRGLDTFPADSPHFVVENFNAGWNGLFGQLLRHLEERRAPVPSSDDYGCEIDLNATIESIYDALTNRIPLWWTEQFEGSADRQGSIFTVRFGDRVFKTMNVTELSSNARVVWFVVDAKLDIPGVDDPTEWIGTTIVWDILRQEDHARVRLVHIGLRPIVSCHEICADGWRQFIASLKSYVESGAGAPFRTQDSSKDVGR</sequence>
<reference evidence="3 4" key="1">
    <citation type="submission" date="2016-09" db="EMBL/GenBank/DDBJ databases">
        <title>Genome-resolved meta-omics ties microbial dynamics to process performance in biotechnology for thiocyanate degradation.</title>
        <authorList>
            <person name="Kantor R.S."/>
            <person name="Huddy R.J."/>
            <person name="Iyer R."/>
            <person name="Thomas B.C."/>
            <person name="Brown C.T."/>
            <person name="Anantharaman K."/>
            <person name="Tringe S."/>
            <person name="Hettich R.L."/>
            <person name="Harrison S.T."/>
            <person name="Banfield J.F."/>
        </authorList>
    </citation>
    <scope>NUCLEOTIDE SEQUENCE [LARGE SCALE GENOMIC DNA]</scope>
    <source>
        <strain evidence="3">59-99</strain>
    </source>
</reference>
<dbReference type="SUPFAM" id="SSF55961">
    <property type="entry name" value="Bet v1-like"/>
    <property type="match status" value="2"/>
</dbReference>
<dbReference type="STRING" id="1895771.BGO89_01245"/>
<name>A0A1M3L6N8_9BACT</name>
<evidence type="ECO:0000256" key="1">
    <source>
        <dbReference type="ARBA" id="ARBA00006817"/>
    </source>
</evidence>
<dbReference type="CDD" id="cd07814">
    <property type="entry name" value="SRPBCC_CalC_Aha1-like"/>
    <property type="match status" value="2"/>
</dbReference>
<protein>
    <recommendedName>
        <fullName evidence="2">Activator of Hsp90 ATPase homologue 1/2-like C-terminal domain-containing protein</fullName>
    </recommendedName>
</protein>
<dbReference type="EMBL" id="MKVH01000002">
    <property type="protein sequence ID" value="OJX61236.1"/>
    <property type="molecule type" value="Genomic_DNA"/>
</dbReference>
<comment type="caution">
    <text evidence="3">The sequence shown here is derived from an EMBL/GenBank/DDBJ whole genome shotgun (WGS) entry which is preliminary data.</text>
</comment>
<gene>
    <name evidence="3" type="ORF">BGO89_01245</name>
</gene>